<name>A5DFY7_PICGU</name>
<dbReference type="InParanoid" id="A5DFY7"/>
<gene>
    <name evidence="2" type="ORF">PGUG_02188</name>
</gene>
<dbReference type="Proteomes" id="UP000001997">
    <property type="component" value="Unassembled WGS sequence"/>
</dbReference>
<dbReference type="OrthoDB" id="4093331at2759"/>
<dbReference type="GeneID" id="5127844"/>
<evidence type="ECO:0000313" key="2">
    <source>
        <dbReference type="EMBL" id="EDK38090.2"/>
    </source>
</evidence>
<feature type="region of interest" description="Disordered" evidence="1">
    <location>
        <begin position="1"/>
        <end position="77"/>
    </location>
</feature>
<dbReference type="HOGENOM" id="CLU_966794_0_0_1"/>
<evidence type="ECO:0008006" key="4">
    <source>
        <dbReference type="Google" id="ProtNLM"/>
    </source>
</evidence>
<dbReference type="EMBL" id="CH408156">
    <property type="protein sequence ID" value="EDK38090.2"/>
    <property type="molecule type" value="Genomic_DNA"/>
</dbReference>
<sequence>MYSRKSVQDENAFSAPSKGRKIARVPLGSKDRRQPLLQKSQSSLNTLDRPSKPQLTKSNSVLGVTEGSKKYESRPEQLHVEQKAFFPEVSGSNAFEGHQLIPKDNVPVDVSTQVAPEISAENAVTTPSSTSVRQNAMLTPDSHDFSYTDSIPKPNIAPKPPLATSLRDTFSSRTKQLDAVNVIDRDLQRSNVDPIKKVPVESRSIVVPQDLIDDETSVETIPQRPRMKTPSDLDELYEIPGGHHYQSEVTGAMEDIDLDDPRNFGFDETNEPENIGMTVDELNDLLDM</sequence>
<proteinExistence type="predicted"/>
<protein>
    <recommendedName>
        <fullName evidence="4">Securin</fullName>
    </recommendedName>
</protein>
<dbReference type="RefSeq" id="XP_001486517.2">
    <property type="nucleotide sequence ID" value="XM_001486467.1"/>
</dbReference>
<evidence type="ECO:0000256" key="1">
    <source>
        <dbReference type="SAM" id="MobiDB-lite"/>
    </source>
</evidence>
<dbReference type="AlphaFoldDB" id="A5DFY7"/>
<dbReference type="KEGG" id="pgu:PGUG_02188"/>
<evidence type="ECO:0000313" key="3">
    <source>
        <dbReference type="Proteomes" id="UP000001997"/>
    </source>
</evidence>
<feature type="compositionally biased region" description="Polar residues" evidence="1">
    <location>
        <begin position="37"/>
        <end position="62"/>
    </location>
</feature>
<reference evidence="2 3" key="1">
    <citation type="journal article" date="2009" name="Nature">
        <title>Evolution of pathogenicity and sexual reproduction in eight Candida genomes.</title>
        <authorList>
            <person name="Butler G."/>
            <person name="Rasmussen M.D."/>
            <person name="Lin M.F."/>
            <person name="Santos M.A."/>
            <person name="Sakthikumar S."/>
            <person name="Munro C.A."/>
            <person name="Rheinbay E."/>
            <person name="Grabherr M."/>
            <person name="Forche A."/>
            <person name="Reedy J.L."/>
            <person name="Agrafioti I."/>
            <person name="Arnaud M.B."/>
            <person name="Bates S."/>
            <person name="Brown A.J."/>
            <person name="Brunke S."/>
            <person name="Costanzo M.C."/>
            <person name="Fitzpatrick D.A."/>
            <person name="de Groot P.W."/>
            <person name="Harris D."/>
            <person name="Hoyer L.L."/>
            <person name="Hube B."/>
            <person name="Klis F.M."/>
            <person name="Kodira C."/>
            <person name="Lennard N."/>
            <person name="Logue M.E."/>
            <person name="Martin R."/>
            <person name="Neiman A.M."/>
            <person name="Nikolaou E."/>
            <person name="Quail M.A."/>
            <person name="Quinn J."/>
            <person name="Santos M.C."/>
            <person name="Schmitzberger F.F."/>
            <person name="Sherlock G."/>
            <person name="Shah P."/>
            <person name="Silverstein K.A."/>
            <person name="Skrzypek M.S."/>
            <person name="Soll D."/>
            <person name="Staggs R."/>
            <person name="Stansfield I."/>
            <person name="Stumpf M.P."/>
            <person name="Sudbery P.E."/>
            <person name="Srikantha T."/>
            <person name="Zeng Q."/>
            <person name="Berman J."/>
            <person name="Berriman M."/>
            <person name="Heitman J."/>
            <person name="Gow N.A."/>
            <person name="Lorenz M.C."/>
            <person name="Birren B.W."/>
            <person name="Kellis M."/>
            <person name="Cuomo C.A."/>
        </authorList>
    </citation>
    <scope>NUCLEOTIDE SEQUENCE [LARGE SCALE GENOMIC DNA]</scope>
    <source>
        <strain evidence="3">ATCC 6260 / CBS 566 / DSM 6381 / JCM 1539 / NBRC 10279 / NRRL Y-324</strain>
    </source>
</reference>
<feature type="compositionally biased region" description="Basic and acidic residues" evidence="1">
    <location>
        <begin position="67"/>
        <end position="77"/>
    </location>
</feature>
<accession>A5DFY7</accession>
<organism evidence="2 3">
    <name type="scientific">Meyerozyma guilliermondii (strain ATCC 6260 / CBS 566 / DSM 6381 / JCM 1539 / NBRC 10279 / NRRL Y-324)</name>
    <name type="common">Yeast</name>
    <name type="synonym">Candida guilliermondii</name>
    <dbReference type="NCBI Taxonomy" id="294746"/>
    <lineage>
        <taxon>Eukaryota</taxon>
        <taxon>Fungi</taxon>
        <taxon>Dikarya</taxon>
        <taxon>Ascomycota</taxon>
        <taxon>Saccharomycotina</taxon>
        <taxon>Pichiomycetes</taxon>
        <taxon>Debaryomycetaceae</taxon>
        <taxon>Meyerozyma</taxon>
    </lineage>
</organism>
<keyword evidence="3" id="KW-1185">Reference proteome</keyword>